<sequence length="94" mass="10713">MLVNHDLLNSYGGEIITFKTNDYIFQEQQIPKYYYQIISGHIKLNHLSEDGKELIQGIHSTGESVCELLLFIDEKYPVNAVAMSECTVMKVSKS</sequence>
<dbReference type="InterPro" id="IPR000595">
    <property type="entry name" value="cNMP-bd_dom"/>
</dbReference>
<dbReference type="PROSITE" id="PS50042">
    <property type="entry name" value="CNMP_BINDING_3"/>
    <property type="match status" value="1"/>
</dbReference>
<keyword evidence="3" id="KW-1185">Reference proteome</keyword>
<reference evidence="3" key="1">
    <citation type="submission" date="2016-11" db="EMBL/GenBank/DDBJ databases">
        <authorList>
            <person name="Varghese N."/>
            <person name="Submissions S."/>
        </authorList>
    </citation>
    <scope>NUCLEOTIDE SEQUENCE [LARGE SCALE GENOMIC DNA]</scope>
    <source>
        <strain evidence="3">DSM 26898</strain>
    </source>
</reference>
<feature type="non-terminal residue" evidence="2">
    <location>
        <position position="94"/>
    </location>
</feature>
<dbReference type="Gene3D" id="2.60.120.10">
    <property type="entry name" value="Jelly Rolls"/>
    <property type="match status" value="1"/>
</dbReference>
<dbReference type="RefSeq" id="WP_143149930.1">
    <property type="nucleotide sequence ID" value="NZ_FQVO01000015.1"/>
</dbReference>
<evidence type="ECO:0000259" key="1">
    <source>
        <dbReference type="PROSITE" id="PS50042"/>
    </source>
</evidence>
<dbReference type="Proteomes" id="UP000184236">
    <property type="component" value="Unassembled WGS sequence"/>
</dbReference>
<name>A0A1M5ASK6_9FLAO</name>
<evidence type="ECO:0000313" key="3">
    <source>
        <dbReference type="Proteomes" id="UP000184236"/>
    </source>
</evidence>
<proteinExistence type="predicted"/>
<dbReference type="EMBL" id="FQVO01000015">
    <property type="protein sequence ID" value="SHF33195.1"/>
    <property type="molecule type" value="Genomic_DNA"/>
</dbReference>
<accession>A0A1M5ASK6</accession>
<feature type="domain" description="Cyclic nucleotide-binding" evidence="1">
    <location>
        <begin position="18"/>
        <end position="94"/>
    </location>
</feature>
<dbReference type="STRING" id="1302685.SAMN05444408_1151"/>
<dbReference type="OrthoDB" id="1271432at2"/>
<dbReference type="InterPro" id="IPR014710">
    <property type="entry name" value="RmlC-like_jellyroll"/>
</dbReference>
<evidence type="ECO:0000313" key="2">
    <source>
        <dbReference type="EMBL" id="SHF33195.1"/>
    </source>
</evidence>
<dbReference type="AlphaFoldDB" id="A0A1M5ASK6"/>
<protein>
    <submittedName>
        <fullName evidence="2">Cyclic nucleotide-binding domain-containing protein</fullName>
    </submittedName>
</protein>
<dbReference type="InterPro" id="IPR018490">
    <property type="entry name" value="cNMP-bd_dom_sf"/>
</dbReference>
<dbReference type="CDD" id="cd00038">
    <property type="entry name" value="CAP_ED"/>
    <property type="match status" value="1"/>
</dbReference>
<dbReference type="Pfam" id="PF00027">
    <property type="entry name" value="cNMP_binding"/>
    <property type="match status" value="1"/>
</dbReference>
<organism evidence="2 3">
    <name type="scientific">Chryseobacterium takakiae</name>
    <dbReference type="NCBI Taxonomy" id="1302685"/>
    <lineage>
        <taxon>Bacteria</taxon>
        <taxon>Pseudomonadati</taxon>
        <taxon>Bacteroidota</taxon>
        <taxon>Flavobacteriia</taxon>
        <taxon>Flavobacteriales</taxon>
        <taxon>Weeksellaceae</taxon>
        <taxon>Chryseobacterium group</taxon>
        <taxon>Chryseobacterium</taxon>
    </lineage>
</organism>
<dbReference type="SUPFAM" id="SSF51206">
    <property type="entry name" value="cAMP-binding domain-like"/>
    <property type="match status" value="1"/>
</dbReference>
<gene>
    <name evidence="2" type="ORF">SAMN05444408_1151</name>
</gene>